<dbReference type="OrthoDB" id="9804645at2"/>
<dbReference type="Pfam" id="PF00072">
    <property type="entry name" value="Response_reg"/>
    <property type="match status" value="1"/>
</dbReference>
<feature type="domain" description="Response regulatory" evidence="6">
    <location>
        <begin position="6"/>
        <end position="122"/>
    </location>
</feature>
<keyword evidence="7" id="KW-0808">Transferase</keyword>
<dbReference type="PANTHER" id="PTHR43547:SF2">
    <property type="entry name" value="HYBRID SIGNAL TRANSDUCTION HISTIDINE KINASE C"/>
    <property type="match status" value="1"/>
</dbReference>
<dbReference type="Pfam" id="PF02518">
    <property type="entry name" value="HATPase_c"/>
    <property type="match status" value="1"/>
</dbReference>
<dbReference type="Gene3D" id="3.30.565.10">
    <property type="entry name" value="Histidine kinase-like ATPase, C-terminal domain"/>
    <property type="match status" value="1"/>
</dbReference>
<dbReference type="eggNOG" id="COG2205">
    <property type="taxonomic scope" value="Bacteria"/>
</dbReference>
<dbReference type="InterPro" id="IPR005467">
    <property type="entry name" value="His_kinase_dom"/>
</dbReference>
<dbReference type="CDD" id="cd00082">
    <property type="entry name" value="HisKA"/>
    <property type="match status" value="1"/>
</dbReference>
<feature type="modified residue" description="4-aspartylphosphate" evidence="4">
    <location>
        <position position="55"/>
    </location>
</feature>
<evidence type="ECO:0000256" key="1">
    <source>
        <dbReference type="ARBA" id="ARBA00000085"/>
    </source>
</evidence>
<dbReference type="AlphaFoldDB" id="I3CL41"/>
<dbReference type="PROSITE" id="PS50109">
    <property type="entry name" value="HIS_KIN"/>
    <property type="match status" value="1"/>
</dbReference>
<dbReference type="PRINTS" id="PR00344">
    <property type="entry name" value="BCTRLSENSOR"/>
</dbReference>
<proteinExistence type="predicted"/>
<dbReference type="InterPro" id="IPR003661">
    <property type="entry name" value="HisK_dim/P_dom"/>
</dbReference>
<comment type="catalytic activity">
    <reaction evidence="1">
        <text>ATP + protein L-histidine = ADP + protein N-phospho-L-histidine.</text>
        <dbReference type="EC" id="2.7.13.3"/>
    </reaction>
</comment>
<dbReference type="SUPFAM" id="SSF55874">
    <property type="entry name" value="ATPase domain of HSP90 chaperone/DNA topoisomerase II/histidine kinase"/>
    <property type="match status" value="1"/>
</dbReference>
<dbReference type="SMART" id="SM00448">
    <property type="entry name" value="REC"/>
    <property type="match status" value="1"/>
</dbReference>
<evidence type="ECO:0000256" key="4">
    <source>
        <dbReference type="PROSITE-ProRule" id="PRU00169"/>
    </source>
</evidence>
<evidence type="ECO:0000313" key="7">
    <source>
        <dbReference type="EMBL" id="EIJ44334.1"/>
    </source>
</evidence>
<organism evidence="7 8">
    <name type="scientific">Beggiatoa alba B18LD</name>
    <dbReference type="NCBI Taxonomy" id="395493"/>
    <lineage>
        <taxon>Bacteria</taxon>
        <taxon>Pseudomonadati</taxon>
        <taxon>Pseudomonadota</taxon>
        <taxon>Gammaproteobacteria</taxon>
        <taxon>Thiotrichales</taxon>
        <taxon>Thiotrichaceae</taxon>
        <taxon>Beggiatoa</taxon>
    </lineage>
</organism>
<dbReference type="PANTHER" id="PTHR43547">
    <property type="entry name" value="TWO-COMPONENT HISTIDINE KINASE"/>
    <property type="match status" value="1"/>
</dbReference>
<dbReference type="SMART" id="SM00387">
    <property type="entry name" value="HATPase_c"/>
    <property type="match status" value="1"/>
</dbReference>
<feature type="domain" description="Histidine kinase" evidence="5">
    <location>
        <begin position="144"/>
        <end position="360"/>
    </location>
</feature>
<name>I3CL41_9GAMM</name>
<dbReference type="InterPro" id="IPR003594">
    <property type="entry name" value="HATPase_dom"/>
</dbReference>
<dbReference type="InterPro" id="IPR036097">
    <property type="entry name" value="HisK_dim/P_sf"/>
</dbReference>
<dbReference type="SUPFAM" id="SSF47384">
    <property type="entry name" value="Homodimeric domain of signal transducing histidine kinase"/>
    <property type="match status" value="1"/>
</dbReference>
<dbReference type="Gene3D" id="1.10.287.130">
    <property type="match status" value="1"/>
</dbReference>
<dbReference type="GO" id="GO:0000155">
    <property type="term" value="F:phosphorelay sensor kinase activity"/>
    <property type="evidence" value="ECO:0007669"/>
    <property type="project" value="InterPro"/>
</dbReference>
<gene>
    <name evidence="7" type="ORF">BegalDRAFT_3526</name>
</gene>
<dbReference type="HOGENOM" id="CLU_000445_114_72_6"/>
<keyword evidence="8" id="KW-1185">Reference proteome</keyword>
<dbReference type="Proteomes" id="UP000005744">
    <property type="component" value="Unassembled WGS sequence"/>
</dbReference>
<sequence>MLQPSKILIVDDDSSIREQLESILQDEKYEIQQLETGTALLAWLSEHSADLILLDLILPDIDGFAICQKIRENAELQHIPIILISSLERSEVLAQGLDAGADDFLSKPVNRMELRARVRSMLRIKRQYDELATMLKLRQELSNMVIHDMSSSITSILLHATLIGENASDEPTQTHVERILIAADRLDSFVNDMLMMAKMEENKLLIHPSRTNVNELALETQQHFSIIAESRNIALQLELPENPIYSMLDSHLFRRVIDNLMANAIQYSPAHSKVTLRLSHFLDTHQWSHLRMEVIDEGSGIPEEYRERVFEKFEVVDLKKKGISQIGLGLAFCKMVITAHQGKIFVNPNQPHGSIFTVEI</sequence>
<dbReference type="SUPFAM" id="SSF52172">
    <property type="entry name" value="CheY-like"/>
    <property type="match status" value="1"/>
</dbReference>
<dbReference type="PROSITE" id="PS50110">
    <property type="entry name" value="RESPONSE_REGULATORY"/>
    <property type="match status" value="1"/>
</dbReference>
<dbReference type="Gene3D" id="3.40.50.2300">
    <property type="match status" value="1"/>
</dbReference>
<evidence type="ECO:0000256" key="2">
    <source>
        <dbReference type="ARBA" id="ARBA00012438"/>
    </source>
</evidence>
<evidence type="ECO:0000259" key="6">
    <source>
        <dbReference type="PROSITE" id="PS50110"/>
    </source>
</evidence>
<dbReference type="InterPro" id="IPR011006">
    <property type="entry name" value="CheY-like_superfamily"/>
</dbReference>
<protein>
    <recommendedName>
        <fullName evidence="2">histidine kinase</fullName>
        <ecNumber evidence="2">2.7.13.3</ecNumber>
    </recommendedName>
</protein>
<evidence type="ECO:0000313" key="8">
    <source>
        <dbReference type="Proteomes" id="UP000005744"/>
    </source>
</evidence>
<dbReference type="InterPro" id="IPR036890">
    <property type="entry name" value="HATPase_C_sf"/>
</dbReference>
<keyword evidence="7" id="KW-0418">Kinase</keyword>
<reference evidence="7 8" key="1">
    <citation type="submission" date="2011-11" db="EMBL/GenBank/DDBJ databases">
        <title>Improved High-Quality Draft sequence of Beggiatoa alba B18lD.</title>
        <authorList>
            <consortium name="US DOE Joint Genome Institute"/>
            <person name="Lucas S."/>
            <person name="Han J."/>
            <person name="Lapidus A."/>
            <person name="Cheng J.-F."/>
            <person name="Goodwin L."/>
            <person name="Pitluck S."/>
            <person name="Peters L."/>
            <person name="Mikhailova N."/>
            <person name="Held B."/>
            <person name="Detter J.C."/>
            <person name="Han C."/>
            <person name="Tapia R."/>
            <person name="Land M."/>
            <person name="Hauser L."/>
            <person name="Kyrpides N."/>
            <person name="Ivanova N."/>
            <person name="Pagani I."/>
            <person name="Samuel K."/>
            <person name="Teske A."/>
            <person name="Mueller J."/>
            <person name="Woyke T."/>
        </authorList>
    </citation>
    <scope>NUCLEOTIDE SEQUENCE [LARGE SCALE GENOMIC DNA]</scope>
    <source>
        <strain evidence="7 8">B18LD</strain>
    </source>
</reference>
<dbReference type="InterPro" id="IPR001789">
    <property type="entry name" value="Sig_transdc_resp-reg_receiver"/>
</dbReference>
<dbReference type="SMART" id="SM00388">
    <property type="entry name" value="HisKA"/>
    <property type="match status" value="1"/>
</dbReference>
<accession>I3CL41</accession>
<dbReference type="EMBL" id="JH600070">
    <property type="protein sequence ID" value="EIJ44334.1"/>
    <property type="molecule type" value="Genomic_DNA"/>
</dbReference>
<evidence type="ECO:0000259" key="5">
    <source>
        <dbReference type="PROSITE" id="PS50109"/>
    </source>
</evidence>
<dbReference type="Pfam" id="PF00512">
    <property type="entry name" value="HisKA"/>
    <property type="match status" value="1"/>
</dbReference>
<dbReference type="STRING" id="395493.BegalDRAFT_3526"/>
<evidence type="ECO:0000256" key="3">
    <source>
        <dbReference type="ARBA" id="ARBA00022553"/>
    </source>
</evidence>
<dbReference type="EC" id="2.7.13.3" evidence="2"/>
<dbReference type="RefSeq" id="WP_002692313.1">
    <property type="nucleotide sequence ID" value="NZ_JH600070.1"/>
</dbReference>
<keyword evidence="3 4" id="KW-0597">Phosphoprotein</keyword>
<dbReference type="InterPro" id="IPR004358">
    <property type="entry name" value="Sig_transdc_His_kin-like_C"/>
</dbReference>